<reference evidence="2" key="1">
    <citation type="journal article" date="2019" name="Int. J. Syst. Evol. Microbiol.">
        <title>The Global Catalogue of Microorganisms (GCM) 10K type strain sequencing project: providing services to taxonomists for standard genome sequencing and annotation.</title>
        <authorList>
            <consortium name="The Broad Institute Genomics Platform"/>
            <consortium name="The Broad Institute Genome Sequencing Center for Infectious Disease"/>
            <person name="Wu L."/>
            <person name="Ma J."/>
        </authorList>
    </citation>
    <scope>NUCLEOTIDE SEQUENCE [LARGE SCALE GENOMIC DNA]</scope>
    <source>
        <strain evidence="2">CGMCC 1.12769</strain>
    </source>
</reference>
<evidence type="ECO:0008006" key="3">
    <source>
        <dbReference type="Google" id="ProtNLM"/>
    </source>
</evidence>
<gene>
    <name evidence="1" type="ORF">GCM10008013_21810</name>
</gene>
<dbReference type="RefSeq" id="WP_229753334.1">
    <property type="nucleotide sequence ID" value="NZ_BMFT01000001.1"/>
</dbReference>
<sequence length="802" mass="91459">MAAAEVKIRDLLERYAVDYDRAEERLSGKGDDQSSIHYPALFLFIGDKSTDAVQQVMAMNHKKWDNSKGVMYFHVKSDKAPTKVSTADGTQGMPSPLTEFVIAEPSSESAKGKTIRPDLYHEFQHNGKGLYELNMALHQISSAISQYGRLYASFDRIHISVITRVDDPLNVLVPEITLLAGAILSQSFKSVQSDLYALISERESTGYSSGVGLAFLRELDYLQGPSYTYTGNLRVTEEGLSIPVHHPPSPLFDLVYLLSDKNELGMTSYNDLHNCYEIISHVSLLKNRKPREQTYSASNASYNNTSFKNNLMTESGRQGYVTAGFSKVKRPHEPIALTVLYHFYRGLLERMRKSSSLNVSQRLDFFGAGPSSISSMAEVVVPHADGLEEMHGLMTNDISYAAIRGMSLYEAEEAIFGSGAGAFFHANYEEAALRGLDRIDVAENVARAVQQGLKHHDDISLFHVRDWSDEGNVQEGIISGLQMLRREVSAELEKAKATLEGLREGRVEDQPFQRVPLMDKHNLRGFIRYLFGVVYTKKVEIVNLEMKLKLLLRYEQELERLHRLYKERAGELERLEAWLRQSAIDSISRTDGYIGQNIMEYYEAVTESLMVQLESKRGQHIFFEENQLGAPMKLLDHGMEALTTRLISVCRNLLLNSPHFDQTFEEELLQRSNVTIDYDNKAVLSKDELFKRLYHTLEDNAAVQLRLYDYTQEHRYVEKYLFGDFDSEFISYVFAADETSRLYRLGCVHEKRSSGVEKLNLMGGFHPEDLLYYRNGKTYYETYVNNGYEFHGIDLEHLPKLR</sequence>
<dbReference type="EMBL" id="BMFT01000001">
    <property type="protein sequence ID" value="GGH23011.1"/>
    <property type="molecule type" value="Genomic_DNA"/>
</dbReference>
<evidence type="ECO:0000313" key="2">
    <source>
        <dbReference type="Proteomes" id="UP000659344"/>
    </source>
</evidence>
<protein>
    <recommendedName>
        <fullName evidence="3">Transcription initiation factor TFIID</fullName>
    </recommendedName>
</protein>
<name>A0ABQ1YF23_9BACL</name>
<evidence type="ECO:0000313" key="1">
    <source>
        <dbReference type="EMBL" id="GGH23011.1"/>
    </source>
</evidence>
<accession>A0ABQ1YF23</accession>
<comment type="caution">
    <text evidence="1">The sequence shown here is derived from an EMBL/GenBank/DDBJ whole genome shotgun (WGS) entry which is preliminary data.</text>
</comment>
<proteinExistence type="predicted"/>
<keyword evidence="2" id="KW-1185">Reference proteome</keyword>
<dbReference type="Proteomes" id="UP000659344">
    <property type="component" value="Unassembled WGS sequence"/>
</dbReference>
<organism evidence="1 2">
    <name type="scientific">Paenibacillus segetis</name>
    <dbReference type="NCBI Taxonomy" id="1325360"/>
    <lineage>
        <taxon>Bacteria</taxon>
        <taxon>Bacillati</taxon>
        <taxon>Bacillota</taxon>
        <taxon>Bacilli</taxon>
        <taxon>Bacillales</taxon>
        <taxon>Paenibacillaceae</taxon>
        <taxon>Paenibacillus</taxon>
    </lineage>
</organism>